<dbReference type="AlphaFoldDB" id="A0A3B1CFD1"/>
<evidence type="ECO:0000313" key="1">
    <source>
        <dbReference type="EMBL" id="VAX29186.1"/>
    </source>
</evidence>
<gene>
    <name evidence="1" type="ORF">MNBD_NITROSPIRAE01-1271</name>
</gene>
<organism evidence="1">
    <name type="scientific">hydrothermal vent metagenome</name>
    <dbReference type="NCBI Taxonomy" id="652676"/>
    <lineage>
        <taxon>unclassified sequences</taxon>
        <taxon>metagenomes</taxon>
        <taxon>ecological metagenomes</taxon>
    </lineage>
</organism>
<dbReference type="EMBL" id="UOGF01000048">
    <property type="protein sequence ID" value="VAX29186.1"/>
    <property type="molecule type" value="Genomic_DNA"/>
</dbReference>
<name>A0A3B1CFD1_9ZZZZ</name>
<proteinExistence type="predicted"/>
<accession>A0A3B1CFD1</accession>
<protein>
    <submittedName>
        <fullName evidence="1">Uncharacterized protein</fullName>
    </submittedName>
</protein>
<sequence>MDLRAISKMLPTFDSLWQRIDREMLARGLSAERARLEAYLTERPSIEDGRVWLSALGLERIKITEWPLEVATSHGLMFLNHPLLRGGFLDDVYECFEDPHLADDLMKTVSEDLPSFTPLFAQRGALSGWKI</sequence>
<reference evidence="1" key="1">
    <citation type="submission" date="2018-06" db="EMBL/GenBank/DDBJ databases">
        <authorList>
            <person name="Zhirakovskaya E."/>
        </authorList>
    </citation>
    <scope>NUCLEOTIDE SEQUENCE</scope>
</reference>